<reference evidence="2 3" key="1">
    <citation type="submission" date="2014-04" db="EMBL/GenBank/DDBJ databases">
        <title>Evolutionary Origins and Diversification of the Mycorrhizal Mutualists.</title>
        <authorList>
            <consortium name="DOE Joint Genome Institute"/>
            <consortium name="Mycorrhizal Genomics Consortium"/>
            <person name="Kohler A."/>
            <person name="Kuo A."/>
            <person name="Nagy L.G."/>
            <person name="Floudas D."/>
            <person name="Copeland A."/>
            <person name="Barry K.W."/>
            <person name="Cichocki N."/>
            <person name="Veneault-Fourrey C."/>
            <person name="LaButti K."/>
            <person name="Lindquist E.A."/>
            <person name="Lipzen A."/>
            <person name="Lundell T."/>
            <person name="Morin E."/>
            <person name="Murat C."/>
            <person name="Riley R."/>
            <person name="Ohm R."/>
            <person name="Sun H."/>
            <person name="Tunlid A."/>
            <person name="Henrissat B."/>
            <person name="Grigoriev I.V."/>
            <person name="Hibbett D.S."/>
            <person name="Martin F."/>
        </authorList>
    </citation>
    <scope>NUCLEOTIDE SEQUENCE [LARGE SCALE GENOMIC DNA]</scope>
    <source>
        <strain evidence="2 3">FD-317 M1</strain>
    </source>
</reference>
<dbReference type="Pfam" id="PF14200">
    <property type="entry name" value="RicinB_lectin_2"/>
    <property type="match status" value="1"/>
</dbReference>
<dbReference type="OrthoDB" id="2977067at2759"/>
<dbReference type="Proteomes" id="UP000053593">
    <property type="component" value="Unassembled WGS sequence"/>
</dbReference>
<name>A0A0D0BPL5_9AGAR</name>
<sequence>MTSRPHIRNGTYRIKSETWNAYLDCSDGSVTAQPLNRSLSQQWNITSAGDGDYEIQSAAHRETLRVNEQDQLVCSPILRRVTWTVEPRGFEAYVIGNAADALAIQLNPRNGLVTVAIRNSEARQRWLIEPDTLMEAPPPNQMNATNTVVGFPTGAYFEIRARGTNNVLLTGSYSNEDGALIHLWPRPSGANELRAAAFFVDRTGALCHGSGLNVDIVDNVPILRHRLPAFKTPNPWSHPFPRFSYENSQIQIEFNTDPALPSCSEQLYPNESWRFSQFVLTRNSQ</sequence>
<evidence type="ECO:0000259" key="1">
    <source>
        <dbReference type="Pfam" id="PF14200"/>
    </source>
</evidence>
<proteinExistence type="predicted"/>
<evidence type="ECO:0000313" key="2">
    <source>
        <dbReference type="EMBL" id="KIK51529.1"/>
    </source>
</evidence>
<dbReference type="SUPFAM" id="SSF50370">
    <property type="entry name" value="Ricin B-like lectins"/>
    <property type="match status" value="1"/>
</dbReference>
<dbReference type="InterPro" id="IPR035992">
    <property type="entry name" value="Ricin_B-like_lectins"/>
</dbReference>
<evidence type="ECO:0000313" key="3">
    <source>
        <dbReference type="Proteomes" id="UP000053593"/>
    </source>
</evidence>
<protein>
    <recommendedName>
        <fullName evidence="1">Ricin B lectin domain-containing protein</fullName>
    </recommendedName>
</protein>
<accession>A0A0D0BPL5</accession>
<feature type="domain" description="Ricin B lectin" evidence="1">
    <location>
        <begin position="8"/>
        <end position="68"/>
    </location>
</feature>
<keyword evidence="3" id="KW-1185">Reference proteome</keyword>
<dbReference type="EMBL" id="KN834861">
    <property type="protein sequence ID" value="KIK51529.1"/>
    <property type="molecule type" value="Genomic_DNA"/>
</dbReference>
<dbReference type="InterPro" id="IPR000772">
    <property type="entry name" value="Ricin_B_lectin"/>
</dbReference>
<dbReference type="Gene3D" id="2.80.10.50">
    <property type="match status" value="2"/>
</dbReference>
<dbReference type="AlphaFoldDB" id="A0A0D0BPL5"/>
<gene>
    <name evidence="2" type="ORF">GYMLUDRAFT_50482</name>
</gene>
<dbReference type="HOGENOM" id="CLU_976778_0_0_1"/>
<organism evidence="2 3">
    <name type="scientific">Collybiopsis luxurians FD-317 M1</name>
    <dbReference type="NCBI Taxonomy" id="944289"/>
    <lineage>
        <taxon>Eukaryota</taxon>
        <taxon>Fungi</taxon>
        <taxon>Dikarya</taxon>
        <taxon>Basidiomycota</taxon>
        <taxon>Agaricomycotina</taxon>
        <taxon>Agaricomycetes</taxon>
        <taxon>Agaricomycetidae</taxon>
        <taxon>Agaricales</taxon>
        <taxon>Marasmiineae</taxon>
        <taxon>Omphalotaceae</taxon>
        <taxon>Collybiopsis</taxon>
        <taxon>Collybiopsis luxurians</taxon>
    </lineage>
</organism>